<evidence type="ECO:0000313" key="2">
    <source>
        <dbReference type="EMBL" id="SYW84375.1"/>
    </source>
</evidence>
<gene>
    <name evidence="2" type="ORF">UBRO2_05475</name>
</gene>
<dbReference type="AlphaFoldDB" id="A0A8H8TW09"/>
<feature type="region of interest" description="Disordered" evidence="1">
    <location>
        <begin position="647"/>
        <end position="698"/>
    </location>
</feature>
<feature type="compositionally biased region" description="Polar residues" evidence="1">
    <location>
        <begin position="159"/>
        <end position="170"/>
    </location>
</feature>
<reference evidence="2" key="1">
    <citation type="submission" date="2018-08" db="EMBL/GenBank/DDBJ databases">
        <authorList>
            <person name="Guldener U."/>
        </authorList>
    </citation>
    <scope>NUCLEOTIDE SEQUENCE</scope>
    <source>
        <strain evidence="2">UB2</strain>
    </source>
</reference>
<accession>A0A8H8TW09</accession>
<organism evidence="2 3">
    <name type="scientific">Ustilago bromivora</name>
    <dbReference type="NCBI Taxonomy" id="307758"/>
    <lineage>
        <taxon>Eukaryota</taxon>
        <taxon>Fungi</taxon>
        <taxon>Dikarya</taxon>
        <taxon>Basidiomycota</taxon>
        <taxon>Ustilaginomycotina</taxon>
        <taxon>Ustilaginomycetes</taxon>
        <taxon>Ustilaginales</taxon>
        <taxon>Ustilaginaceae</taxon>
        <taxon>Ustilago</taxon>
    </lineage>
</organism>
<dbReference type="EMBL" id="ULHB01000171">
    <property type="protein sequence ID" value="SYW84375.1"/>
    <property type="molecule type" value="Genomic_DNA"/>
</dbReference>
<dbReference type="SUPFAM" id="SSF53335">
    <property type="entry name" value="S-adenosyl-L-methionine-dependent methyltransferases"/>
    <property type="match status" value="1"/>
</dbReference>
<dbReference type="InterPro" id="IPR005299">
    <property type="entry name" value="MeTrfase_7"/>
</dbReference>
<dbReference type="InterPro" id="IPR029063">
    <property type="entry name" value="SAM-dependent_MTases_sf"/>
</dbReference>
<comment type="caution">
    <text evidence="2">The sequence shown here is derived from an EMBL/GenBank/DDBJ whole genome shotgun (WGS) entry which is preliminary data.</text>
</comment>
<dbReference type="Gene3D" id="3.40.50.150">
    <property type="entry name" value="Vaccinia Virus protein VP39"/>
    <property type="match status" value="1"/>
</dbReference>
<proteinExistence type="predicted"/>
<dbReference type="GO" id="GO:0008168">
    <property type="term" value="F:methyltransferase activity"/>
    <property type="evidence" value="ECO:0007669"/>
    <property type="project" value="InterPro"/>
</dbReference>
<name>A0A8H8TW09_9BASI</name>
<feature type="region of interest" description="Disordered" evidence="1">
    <location>
        <begin position="1"/>
        <end position="57"/>
    </location>
</feature>
<dbReference type="Proteomes" id="UP000658997">
    <property type="component" value="Unassembled WGS sequence"/>
</dbReference>
<protein>
    <submittedName>
        <fullName evidence="2">Uncharacterized protein</fullName>
    </submittedName>
</protein>
<evidence type="ECO:0000313" key="3">
    <source>
        <dbReference type="Proteomes" id="UP000658997"/>
    </source>
</evidence>
<feature type="region of interest" description="Disordered" evidence="1">
    <location>
        <begin position="144"/>
        <end position="223"/>
    </location>
</feature>
<feature type="region of interest" description="Disordered" evidence="1">
    <location>
        <begin position="285"/>
        <end position="333"/>
    </location>
</feature>
<keyword evidence="3" id="KW-1185">Reference proteome</keyword>
<evidence type="ECO:0000256" key="1">
    <source>
        <dbReference type="SAM" id="MobiDB-lite"/>
    </source>
</evidence>
<feature type="compositionally biased region" description="Basic residues" evidence="1">
    <location>
        <begin position="211"/>
        <end position="222"/>
    </location>
</feature>
<feature type="compositionally biased region" description="Polar residues" evidence="1">
    <location>
        <begin position="302"/>
        <end position="321"/>
    </location>
</feature>
<sequence length="871" mass="93536">MTTSPVDYDLTPSAPAQTFADMQERSQPLGARRGPEHPTGNMSSKPRIPSDKVSTTTAAELEPMLERGPAPAFSKSSLYQVGMVEGLTPPAMSSYSAVGTCPTEVSSIVATGLEMGLGVSLASSALLTHVSGARAAALSGLAEPRYSRPHQSGFEPSSLAAQESPNSDLSPASRLEFDAPGTTSAATSLPYRSRDQPSSDFVGDGIEGDLHRRRTTGSRQPKHRVDPMILGRHHRADTHDPIIPAAASPAITAEIEKQQYYQNNYISLRNEAKISTHGLPGSFNADTPLSATTSVEPEPSLGSRSSTHAHASFGGSTQLETPSLGDKAMLSPDSQHPFSCNPFAAITTSSSPVQDATHHGEPAGWKSIRQGLASGGHGPTQAALLGLGGGSHFGPGVRAKVSEVLPYLVSSIPLSGEEGETVTIAEYGSLNTRSINLMQPIISSFVQKAHADTPRMETGTSEDAIDYFPGLDGAASLRSILGVDASADYPCKVSFSIIHEDSPQADFRPLSQMLETNPESYLHPQWQAMHEPPLHNAIFPSFVSRPFASRIAPPSTFHLGISLMDLHWSHTPRNPTVSLSTSAHAELAAFLTARAHEFRKGGIIVLAYIARSEDSNVVLPDRPRSTVHSIGSIEVERGAVSLASQNGIQSRSNGNGVDAEAASQHIPLLRKERRRSNSSPNRPSFASTACPADTPQRPSDIWSTLTNTLAPCLQRLVSCGMLKSDVARHLLSLPMHARTPRQTRNVLKSVKHLWKVEWSCGLGDEPISTDAPPALVSEAEPLRLPHPAWKALQAGTLSRVAFAEHMIQLFKNLYESHFRAILREKGKLSKGAVEFVLDSLWDVLQSRIDDQEPCPIAECELEVQIVALRRI</sequence>
<dbReference type="PANTHER" id="PTHR31009">
    <property type="entry name" value="S-ADENOSYL-L-METHIONINE:CARBOXYL METHYLTRANSFERASE FAMILY PROTEIN"/>
    <property type="match status" value="1"/>
</dbReference>
<feature type="compositionally biased region" description="Polar residues" evidence="1">
    <location>
        <begin position="285"/>
        <end position="295"/>
    </location>
</feature>